<comment type="subunit">
    <text evidence="12">Interacts with HDAC6.</text>
</comment>
<evidence type="ECO:0000256" key="3">
    <source>
        <dbReference type="ARBA" id="ARBA00012111"/>
    </source>
</evidence>
<sequence length="349" mass="39085">MEESAEPEEQGEMNKVRIGRVNSVRNSKIKKTAEDPEHQLPIVYSPDYNITCYGLEKLHPFDSCKWGRVMDQLIEDGYMTESMYIRPTEASHQDLRVVHSQHYLNSLLVSCVVAKCVEVPLVALVPYCIIEKRLLKSMRLQTGGTITAAYLALEKGWAINIGGGFHHAHAYGGGGFCIYADITLALRFLFLDNKIKKAMIIDLDAHQGNGPEKDFAGDKNVCIVDVFNYEIYPRDFKAKESIDLAVRLQSYTQDTEYLYELKKALSKSLEDFEPDLVIYNAGTDCLDGDAVGHLSLSERGTVTRDEMVFTKVREAGLPIVMLLSGGYTHKSAQVISTSIKNLFDKKVIG</sequence>
<dbReference type="Proteomes" id="UP000582659">
    <property type="component" value="Unassembled WGS sequence"/>
</dbReference>
<dbReference type="WBParaSite" id="BXY_0370800.1">
    <property type="protein sequence ID" value="BXY_0370800.1"/>
    <property type="gene ID" value="BXY_0370800"/>
</dbReference>
<dbReference type="GO" id="GO:0141221">
    <property type="term" value="F:histone deacetylase activity, hydrolytic mechanism"/>
    <property type="evidence" value="ECO:0007669"/>
    <property type="project" value="UniProtKB-EC"/>
</dbReference>
<keyword evidence="6" id="KW-0156">Chromatin regulator</keyword>
<dbReference type="Proteomes" id="UP000659654">
    <property type="component" value="Unassembled WGS sequence"/>
</dbReference>
<dbReference type="AlphaFoldDB" id="A0A1I7RSK4"/>
<dbReference type="PANTHER" id="PTHR10625:SF23">
    <property type="entry name" value="HISTONE DEACETYLASE 11"/>
    <property type="match status" value="1"/>
</dbReference>
<evidence type="ECO:0000256" key="10">
    <source>
        <dbReference type="ARBA" id="ARBA00048287"/>
    </source>
</evidence>
<dbReference type="EC" id="3.5.1.98" evidence="3"/>
<dbReference type="InterPro" id="IPR037138">
    <property type="entry name" value="His_deacetylse_dom_sf"/>
</dbReference>
<dbReference type="FunFam" id="3.40.800.20:FF:000009">
    <property type="entry name" value="Histone deacetylase 11"/>
    <property type="match status" value="1"/>
</dbReference>
<dbReference type="EMBL" id="CAJFCV020000005">
    <property type="protein sequence ID" value="CAG9122890.1"/>
    <property type="molecule type" value="Genomic_DNA"/>
</dbReference>
<dbReference type="GO" id="GO:0000118">
    <property type="term" value="C:histone deacetylase complex"/>
    <property type="evidence" value="ECO:0007669"/>
    <property type="project" value="TreeGrafter"/>
</dbReference>
<name>A0A1I7RSK4_BURXY</name>
<evidence type="ECO:0000313" key="18">
    <source>
        <dbReference type="WBParaSite" id="BXY_0370800.1"/>
    </source>
</evidence>
<evidence type="ECO:0000256" key="7">
    <source>
        <dbReference type="ARBA" id="ARBA00023015"/>
    </source>
</evidence>
<dbReference type="InterPro" id="IPR023696">
    <property type="entry name" value="Ureohydrolase_dom_sf"/>
</dbReference>
<keyword evidence="4" id="KW-0678">Repressor</keyword>
<feature type="domain" description="Histone deacetylase" evidence="14">
    <location>
        <begin position="59"/>
        <end position="337"/>
    </location>
</feature>
<reference evidence="15" key="2">
    <citation type="submission" date="2020-09" db="EMBL/GenBank/DDBJ databases">
        <authorList>
            <person name="Kikuchi T."/>
        </authorList>
    </citation>
    <scope>NUCLEOTIDE SEQUENCE</scope>
    <source>
        <strain evidence="15">Ka4C1</strain>
    </source>
</reference>
<comment type="subcellular location">
    <subcellularLocation>
        <location evidence="1">Nucleus</location>
    </subcellularLocation>
</comment>
<evidence type="ECO:0000256" key="6">
    <source>
        <dbReference type="ARBA" id="ARBA00022853"/>
    </source>
</evidence>
<dbReference type="PANTHER" id="PTHR10625">
    <property type="entry name" value="HISTONE DEACETYLASE HDAC1-RELATED"/>
    <property type="match status" value="1"/>
</dbReference>
<evidence type="ECO:0000256" key="1">
    <source>
        <dbReference type="ARBA" id="ARBA00004123"/>
    </source>
</evidence>
<proteinExistence type="inferred from homology"/>
<dbReference type="PRINTS" id="PR01270">
    <property type="entry name" value="HDASUPER"/>
</dbReference>
<dbReference type="EMBL" id="CAJFDI010000005">
    <property type="protein sequence ID" value="CAD5231636.1"/>
    <property type="molecule type" value="Genomic_DNA"/>
</dbReference>
<keyword evidence="9" id="KW-0539">Nucleus</keyword>
<dbReference type="OrthoDB" id="437693at2759"/>
<dbReference type="SMR" id="A0A1I7RSK4"/>
<keyword evidence="17" id="KW-1185">Reference proteome</keyword>
<protein>
    <recommendedName>
        <fullName evidence="13">Histone deacetylase 11</fullName>
        <ecNumber evidence="3">3.5.1.98</ecNumber>
    </recommendedName>
</protein>
<dbReference type="Proteomes" id="UP000095284">
    <property type="component" value="Unplaced"/>
</dbReference>
<keyword evidence="5" id="KW-0378">Hydrolase</keyword>
<evidence type="ECO:0000313" key="15">
    <source>
        <dbReference type="EMBL" id="CAD5231636.1"/>
    </source>
</evidence>
<dbReference type="SUPFAM" id="SSF52768">
    <property type="entry name" value="Arginase/deacetylase"/>
    <property type="match status" value="1"/>
</dbReference>
<evidence type="ECO:0000256" key="2">
    <source>
        <dbReference type="ARBA" id="ARBA00005947"/>
    </source>
</evidence>
<dbReference type="CDD" id="cd09993">
    <property type="entry name" value="HDAC_classIV"/>
    <property type="match status" value="1"/>
</dbReference>
<accession>A0A1I7RSK4</accession>
<reference evidence="18" key="1">
    <citation type="submission" date="2016-11" db="UniProtKB">
        <authorList>
            <consortium name="WormBaseParasite"/>
        </authorList>
    </citation>
    <scope>IDENTIFICATION</scope>
</reference>
<evidence type="ECO:0000256" key="13">
    <source>
        <dbReference type="ARBA" id="ARBA00072450"/>
    </source>
</evidence>
<evidence type="ECO:0000259" key="14">
    <source>
        <dbReference type="Pfam" id="PF00850"/>
    </source>
</evidence>
<dbReference type="Gene3D" id="3.40.800.20">
    <property type="entry name" value="Histone deacetylase domain"/>
    <property type="match status" value="1"/>
</dbReference>
<evidence type="ECO:0000313" key="17">
    <source>
        <dbReference type="Proteomes" id="UP000659654"/>
    </source>
</evidence>
<evidence type="ECO:0000256" key="11">
    <source>
        <dbReference type="ARBA" id="ARBA00059784"/>
    </source>
</evidence>
<evidence type="ECO:0000256" key="5">
    <source>
        <dbReference type="ARBA" id="ARBA00022801"/>
    </source>
</evidence>
<dbReference type="GO" id="GO:0040029">
    <property type="term" value="P:epigenetic regulation of gene expression"/>
    <property type="evidence" value="ECO:0007669"/>
    <property type="project" value="TreeGrafter"/>
</dbReference>
<dbReference type="Pfam" id="PF00850">
    <property type="entry name" value="Hist_deacetyl"/>
    <property type="match status" value="1"/>
</dbReference>
<evidence type="ECO:0000313" key="16">
    <source>
        <dbReference type="Proteomes" id="UP000095284"/>
    </source>
</evidence>
<keyword evidence="7" id="KW-0805">Transcription regulation</keyword>
<dbReference type="InterPro" id="IPR023801">
    <property type="entry name" value="His_deacetylse_dom"/>
</dbReference>
<dbReference type="eggNOG" id="KOG1344">
    <property type="taxonomic scope" value="Eukaryota"/>
</dbReference>
<evidence type="ECO:0000256" key="8">
    <source>
        <dbReference type="ARBA" id="ARBA00023163"/>
    </source>
</evidence>
<evidence type="ECO:0000256" key="9">
    <source>
        <dbReference type="ARBA" id="ARBA00023242"/>
    </source>
</evidence>
<comment type="function">
    <text evidence="11">Responsible for the deacetylation of lysine residues on the N-terminal part of the core histones (H2A, H2B, H3 and H4). Histone deacetylation gives a tag for epigenetic repression and plays an important role in transcriptional regulation, cell cycle progression and developmental events. Histone deacetylases act via the formation of large multiprotein complexes.</text>
</comment>
<evidence type="ECO:0000256" key="12">
    <source>
        <dbReference type="ARBA" id="ARBA00065154"/>
    </source>
</evidence>
<keyword evidence="8" id="KW-0804">Transcription</keyword>
<gene>
    <name evidence="15" type="ORF">BXYJ_LOCUS11732</name>
</gene>
<evidence type="ECO:0000256" key="4">
    <source>
        <dbReference type="ARBA" id="ARBA00022491"/>
    </source>
</evidence>
<organism evidence="16 18">
    <name type="scientific">Bursaphelenchus xylophilus</name>
    <name type="common">Pinewood nematode worm</name>
    <name type="synonym">Aphelenchoides xylophilus</name>
    <dbReference type="NCBI Taxonomy" id="6326"/>
    <lineage>
        <taxon>Eukaryota</taxon>
        <taxon>Metazoa</taxon>
        <taxon>Ecdysozoa</taxon>
        <taxon>Nematoda</taxon>
        <taxon>Chromadorea</taxon>
        <taxon>Rhabditida</taxon>
        <taxon>Tylenchina</taxon>
        <taxon>Tylenchomorpha</taxon>
        <taxon>Aphelenchoidea</taxon>
        <taxon>Aphelenchoididae</taxon>
        <taxon>Bursaphelenchus</taxon>
    </lineage>
</organism>
<dbReference type="InterPro" id="IPR044150">
    <property type="entry name" value="HDAC_classIV"/>
</dbReference>
<comment type="catalytic activity">
    <reaction evidence="10">
        <text>N(6)-acetyl-L-lysyl-[histone] + H2O = L-lysyl-[histone] + acetate</text>
        <dbReference type="Rhea" id="RHEA:58196"/>
        <dbReference type="Rhea" id="RHEA-COMP:9845"/>
        <dbReference type="Rhea" id="RHEA-COMP:11338"/>
        <dbReference type="ChEBI" id="CHEBI:15377"/>
        <dbReference type="ChEBI" id="CHEBI:29969"/>
        <dbReference type="ChEBI" id="CHEBI:30089"/>
        <dbReference type="ChEBI" id="CHEBI:61930"/>
        <dbReference type="EC" id="3.5.1.98"/>
    </reaction>
</comment>
<dbReference type="InterPro" id="IPR000286">
    <property type="entry name" value="HDACs"/>
</dbReference>
<comment type="similarity">
    <text evidence="2">Belongs to the histone deacetylase family.</text>
</comment>